<evidence type="ECO:0000256" key="7">
    <source>
        <dbReference type="RuleBase" id="RU363032"/>
    </source>
</evidence>
<dbReference type="GO" id="GO:0005886">
    <property type="term" value="C:plasma membrane"/>
    <property type="evidence" value="ECO:0007669"/>
    <property type="project" value="UniProtKB-SubCell"/>
</dbReference>
<comment type="similarity">
    <text evidence="7">Belongs to the binding-protein-dependent transport system permease family.</text>
</comment>
<sequence length="271" mass="29569">MGNYLVHVPLLLAAVLFAFPFYWLVVMATSSTSEIFTSPPRLVPGTKFGENFAEVLSGSPFLFAFSNSVFVTVVGSLLQVFFAALGGFVFAKYRFPGRDKLFGLLVVTMALPTGVAIVPNFQIYANLGWLNTYWPLLVPGAASAFGIFWMRQAATASIPDELLEAARVDGAGFWRVFRHVGLPGLSSTIAAFTVFQVMWNWNEYLWPLLVLSDTDLYTLPLALQLLKGAYGSVDYSVVMAGTLVATLPLVVLFLIFRRTVMSHASAGAIKG</sequence>
<evidence type="ECO:0000256" key="6">
    <source>
        <dbReference type="ARBA" id="ARBA00023136"/>
    </source>
</evidence>
<keyword evidence="5 7" id="KW-1133">Transmembrane helix</keyword>
<protein>
    <submittedName>
        <fullName evidence="9">ABC transporter permease subunit</fullName>
    </submittedName>
</protein>
<keyword evidence="3" id="KW-1003">Cell membrane</keyword>
<comment type="caution">
    <text evidence="9">The sequence shown here is derived from an EMBL/GenBank/DDBJ whole genome shotgun (WGS) entry which is preliminary data.</text>
</comment>
<evidence type="ECO:0000313" key="10">
    <source>
        <dbReference type="Proteomes" id="UP000435304"/>
    </source>
</evidence>
<keyword evidence="6 7" id="KW-0472">Membrane</keyword>
<dbReference type="PANTHER" id="PTHR43744">
    <property type="entry name" value="ABC TRANSPORTER PERMEASE PROTEIN MG189-RELATED-RELATED"/>
    <property type="match status" value="1"/>
</dbReference>
<dbReference type="InterPro" id="IPR035906">
    <property type="entry name" value="MetI-like_sf"/>
</dbReference>
<organism evidence="9 10">
    <name type="scientific">Auraticoccus cholistanensis</name>
    <dbReference type="NCBI Taxonomy" id="2656650"/>
    <lineage>
        <taxon>Bacteria</taxon>
        <taxon>Bacillati</taxon>
        <taxon>Actinomycetota</taxon>
        <taxon>Actinomycetes</taxon>
        <taxon>Propionibacteriales</taxon>
        <taxon>Propionibacteriaceae</taxon>
        <taxon>Auraticoccus</taxon>
    </lineage>
</organism>
<keyword evidence="4 7" id="KW-0812">Transmembrane</keyword>
<feature type="domain" description="ABC transmembrane type-1" evidence="8">
    <location>
        <begin position="65"/>
        <end position="256"/>
    </location>
</feature>
<accession>A0A6A9UQ70</accession>
<evidence type="ECO:0000259" key="8">
    <source>
        <dbReference type="PROSITE" id="PS50928"/>
    </source>
</evidence>
<dbReference type="Pfam" id="PF00528">
    <property type="entry name" value="BPD_transp_1"/>
    <property type="match status" value="1"/>
</dbReference>
<evidence type="ECO:0000256" key="3">
    <source>
        <dbReference type="ARBA" id="ARBA00022475"/>
    </source>
</evidence>
<name>A0A6A9UQ70_9ACTN</name>
<dbReference type="EMBL" id="WPCU01000003">
    <property type="protein sequence ID" value="MVA74698.1"/>
    <property type="molecule type" value="Genomic_DNA"/>
</dbReference>
<keyword evidence="10" id="KW-1185">Reference proteome</keyword>
<dbReference type="GO" id="GO:0055085">
    <property type="term" value="P:transmembrane transport"/>
    <property type="evidence" value="ECO:0007669"/>
    <property type="project" value="InterPro"/>
</dbReference>
<feature type="transmembrane region" description="Helical" evidence="7">
    <location>
        <begin position="61"/>
        <end position="89"/>
    </location>
</feature>
<feature type="transmembrane region" description="Helical" evidence="7">
    <location>
        <begin position="133"/>
        <end position="150"/>
    </location>
</feature>
<evidence type="ECO:0000313" key="9">
    <source>
        <dbReference type="EMBL" id="MVA74698.1"/>
    </source>
</evidence>
<dbReference type="CDD" id="cd06261">
    <property type="entry name" value="TM_PBP2"/>
    <property type="match status" value="1"/>
</dbReference>
<gene>
    <name evidence="9" type="ORF">GC722_01415</name>
</gene>
<dbReference type="Proteomes" id="UP000435304">
    <property type="component" value="Unassembled WGS sequence"/>
</dbReference>
<comment type="subcellular location">
    <subcellularLocation>
        <location evidence="1 7">Cell membrane</location>
        <topology evidence="1 7">Multi-pass membrane protein</topology>
    </subcellularLocation>
</comment>
<keyword evidence="2 7" id="KW-0813">Transport</keyword>
<evidence type="ECO:0000256" key="4">
    <source>
        <dbReference type="ARBA" id="ARBA00022692"/>
    </source>
</evidence>
<feature type="transmembrane region" description="Helical" evidence="7">
    <location>
        <begin position="180"/>
        <end position="199"/>
    </location>
</feature>
<feature type="transmembrane region" description="Helical" evidence="7">
    <location>
        <begin position="101"/>
        <end position="121"/>
    </location>
</feature>
<proteinExistence type="inferred from homology"/>
<dbReference type="SUPFAM" id="SSF161098">
    <property type="entry name" value="MetI-like"/>
    <property type="match status" value="1"/>
</dbReference>
<dbReference type="InterPro" id="IPR000515">
    <property type="entry name" value="MetI-like"/>
</dbReference>
<dbReference type="PANTHER" id="PTHR43744:SF8">
    <property type="entry name" value="SN-GLYCEROL-3-PHOSPHATE TRANSPORT SYSTEM PERMEASE PROTEIN UGPE"/>
    <property type="match status" value="1"/>
</dbReference>
<evidence type="ECO:0000256" key="1">
    <source>
        <dbReference type="ARBA" id="ARBA00004651"/>
    </source>
</evidence>
<dbReference type="PROSITE" id="PS50928">
    <property type="entry name" value="ABC_TM1"/>
    <property type="match status" value="1"/>
</dbReference>
<evidence type="ECO:0000256" key="2">
    <source>
        <dbReference type="ARBA" id="ARBA00022448"/>
    </source>
</evidence>
<dbReference type="AlphaFoldDB" id="A0A6A9UQ70"/>
<reference evidence="9 10" key="1">
    <citation type="submission" date="2019-12" db="EMBL/GenBank/DDBJ databases">
        <title>Auraticoccus cholistani sp. nov., an actinomycete isolated from soil of Cholistan desert.</title>
        <authorList>
            <person name="Cheema M.T."/>
        </authorList>
    </citation>
    <scope>NUCLEOTIDE SEQUENCE [LARGE SCALE GENOMIC DNA]</scope>
    <source>
        <strain evidence="9 10">F435</strain>
    </source>
</reference>
<evidence type="ECO:0000256" key="5">
    <source>
        <dbReference type="ARBA" id="ARBA00022989"/>
    </source>
</evidence>
<feature type="transmembrane region" description="Helical" evidence="7">
    <location>
        <begin position="235"/>
        <end position="256"/>
    </location>
</feature>
<dbReference type="Gene3D" id="1.10.3720.10">
    <property type="entry name" value="MetI-like"/>
    <property type="match status" value="1"/>
</dbReference>